<geneLocation type="plasmid" evidence="2">
    <name>pLMV7</name>
</geneLocation>
<keyword evidence="2" id="KW-0614">Plasmid</keyword>
<protein>
    <submittedName>
        <fullName evidence="2">Uncharacterized protein</fullName>
    </submittedName>
</protein>
<name>U5NVU5_9MICC</name>
<gene>
    <name evidence="2" type="ORF">LMV7_p00400</name>
</gene>
<dbReference type="EMBL" id="KF577591">
    <property type="protein sequence ID" value="AGY35462.1"/>
    <property type="molecule type" value="Genomic_DNA"/>
</dbReference>
<sequence length="146" mass="15988">MAGACGTRDHEESTMSHPDQVDSIPAAKRAGKWNVSVYVPAAVKVRLQAEKERTGLPYTAILAATFDRVDPMELHSWLHQDQPATSGPRTGMPPSETWGRRGGGDQLQLRMTTEQREWLDGQVAYFHAPSRSALVAAVLRLGLPKG</sequence>
<feature type="region of interest" description="Disordered" evidence="1">
    <location>
        <begin position="80"/>
        <end position="104"/>
    </location>
</feature>
<feature type="region of interest" description="Disordered" evidence="1">
    <location>
        <begin position="1"/>
        <end position="21"/>
    </location>
</feature>
<organism evidence="2">
    <name type="scientific">Micrococcus sp. V7</name>
    <dbReference type="NCBI Taxonomy" id="404582"/>
    <lineage>
        <taxon>Bacteria</taxon>
        <taxon>Bacillati</taxon>
        <taxon>Actinomycetota</taxon>
        <taxon>Actinomycetes</taxon>
        <taxon>Micrococcales</taxon>
        <taxon>Micrococcaceae</taxon>
        <taxon>Micrococcus</taxon>
    </lineage>
</organism>
<evidence type="ECO:0000313" key="2">
    <source>
        <dbReference type="EMBL" id="AGY35462.1"/>
    </source>
</evidence>
<accession>U5NVU5</accession>
<proteinExistence type="predicted"/>
<dbReference type="AlphaFoldDB" id="U5NVU5"/>
<reference evidence="2" key="1">
    <citation type="journal article" date="2013" name="Genome Announc.">
        <title>First complete sequence of a giant linear plasmid from a micrococcus strain isolated from an extremely high-altitude lake.</title>
        <authorList>
            <person name="Dib J.R."/>
            <person name="Schuldes J."/>
            <person name="Thurmer A."/>
            <person name="Farias M.E."/>
            <person name="Daniel R."/>
            <person name="Meinhardt F."/>
        </authorList>
    </citation>
    <scope>NUCLEOTIDE SEQUENCE</scope>
    <source>
        <strain evidence="2">V7</strain>
        <plasmid evidence="2">pLMV7</plasmid>
    </source>
</reference>
<evidence type="ECO:0000256" key="1">
    <source>
        <dbReference type="SAM" id="MobiDB-lite"/>
    </source>
</evidence>